<feature type="region of interest" description="Disordered" evidence="3">
    <location>
        <begin position="165"/>
        <end position="184"/>
    </location>
</feature>
<evidence type="ECO:0000313" key="7">
    <source>
        <dbReference type="Proteomes" id="UP000019754"/>
    </source>
</evidence>
<keyword evidence="2" id="KW-0808">Transferase</keyword>
<evidence type="ECO:0000259" key="5">
    <source>
        <dbReference type="Pfam" id="PF13579"/>
    </source>
</evidence>
<proteinExistence type="predicted"/>
<dbReference type="HOGENOM" id="CLU_792100_0_0_11"/>
<keyword evidence="1" id="KW-0328">Glycosyltransferase</keyword>
<name>A0A022KXY3_9MICO</name>
<dbReference type="CDD" id="cd03801">
    <property type="entry name" value="GT4_PimA-like"/>
    <property type="match status" value="1"/>
</dbReference>
<dbReference type="Gene3D" id="3.40.50.2000">
    <property type="entry name" value="Glycogen Phosphorylase B"/>
    <property type="match status" value="2"/>
</dbReference>
<dbReference type="EMBL" id="AORC01000009">
    <property type="protein sequence ID" value="EYT49528.1"/>
    <property type="molecule type" value="Genomic_DNA"/>
</dbReference>
<evidence type="ECO:0000256" key="3">
    <source>
        <dbReference type="SAM" id="MobiDB-lite"/>
    </source>
</evidence>
<dbReference type="Pfam" id="PF13579">
    <property type="entry name" value="Glyco_trans_4_4"/>
    <property type="match status" value="1"/>
</dbReference>
<evidence type="ECO:0000313" key="6">
    <source>
        <dbReference type="EMBL" id="EYT49528.1"/>
    </source>
</evidence>
<feature type="domain" description="Glycosyl transferase family 1" evidence="4">
    <location>
        <begin position="190"/>
        <end position="343"/>
    </location>
</feature>
<keyword evidence="7" id="KW-1185">Reference proteome</keyword>
<dbReference type="Pfam" id="PF00534">
    <property type="entry name" value="Glycos_transf_1"/>
    <property type="match status" value="1"/>
</dbReference>
<dbReference type="InterPro" id="IPR001296">
    <property type="entry name" value="Glyco_trans_1"/>
</dbReference>
<evidence type="ECO:0000256" key="2">
    <source>
        <dbReference type="ARBA" id="ARBA00022679"/>
    </source>
</evidence>
<dbReference type="GO" id="GO:0016757">
    <property type="term" value="F:glycosyltransferase activity"/>
    <property type="evidence" value="ECO:0007669"/>
    <property type="project" value="UniProtKB-KW"/>
</dbReference>
<dbReference type="InterPro" id="IPR028098">
    <property type="entry name" value="Glyco_trans_4-like_N"/>
</dbReference>
<evidence type="ECO:0000259" key="4">
    <source>
        <dbReference type="Pfam" id="PF00534"/>
    </source>
</evidence>
<feature type="compositionally biased region" description="Low complexity" evidence="3">
    <location>
        <begin position="165"/>
        <end position="177"/>
    </location>
</feature>
<feature type="domain" description="Glycosyltransferase subfamily 4-like N-terminal" evidence="5">
    <location>
        <begin position="18"/>
        <end position="164"/>
    </location>
</feature>
<gene>
    <name evidence="6" type="ORF">D641_0107755</name>
</gene>
<accession>A0A022KXY3</accession>
<dbReference type="PANTHER" id="PTHR12526">
    <property type="entry name" value="GLYCOSYLTRANSFERASE"/>
    <property type="match status" value="1"/>
</dbReference>
<dbReference type="STRING" id="1249481.D641_0107755"/>
<dbReference type="SUPFAM" id="SSF53756">
    <property type="entry name" value="UDP-Glycosyltransferase/glycogen phosphorylase"/>
    <property type="match status" value="1"/>
</dbReference>
<dbReference type="Proteomes" id="UP000019754">
    <property type="component" value="Unassembled WGS sequence"/>
</dbReference>
<organism evidence="6 7">
    <name type="scientific">Brachybacterium muris UCD-AY4</name>
    <dbReference type="NCBI Taxonomy" id="1249481"/>
    <lineage>
        <taxon>Bacteria</taxon>
        <taxon>Bacillati</taxon>
        <taxon>Actinomycetota</taxon>
        <taxon>Actinomycetes</taxon>
        <taxon>Micrococcales</taxon>
        <taxon>Dermabacteraceae</taxon>
        <taxon>Brachybacterium</taxon>
    </lineage>
</organism>
<protein>
    <submittedName>
        <fullName evidence="6">Uncharacterized protein</fullName>
    </submittedName>
</protein>
<comment type="caution">
    <text evidence="6">The sequence shown here is derived from an EMBL/GenBank/DDBJ whole genome shotgun (WGS) entry which is preliminary data.</text>
</comment>
<evidence type="ECO:0000256" key="1">
    <source>
        <dbReference type="ARBA" id="ARBA00022676"/>
    </source>
</evidence>
<sequence>MKAPDPSVLHLIHRPKVGGVEAAAAHLRELCTDLPYELAALGPAVGDGNEHGPGATLLDFRGRGLDDPRSAVAFLRHARSRRPRVLVTSLWRSVLVGLLCQPLLPGTRWVVYLHNSRWTNPVDRLVHTLALRRADAVFCDSRAAQEALLPERLARRIPVHVVRPTARPAGPATAADPGPAPTPAAEDRGIRLLFWGRIARQKRLDRAIGLLAALEAQHPGSSRLEVIGPDEGPQAELEQLASALGVSHLITWHGPLEWEQIREHAARATCFVQLSDYEGLAMAVSEAMQLGLVPVVTPVGEIPHRTRDGVDAVHARPPLTELARRLHEMTEDPQRWRGMSRAAARVEVPDFVEEFTRACLEVAAT</sequence>
<reference evidence="6 7" key="1">
    <citation type="journal article" date="2013" name="Genome Announc.">
        <title>Draft genome sequence of an Actinobacterium, Brachybacterium muris strain UCD-AY4.</title>
        <authorList>
            <person name="Lo J.R."/>
            <person name="Lang J.M."/>
            <person name="Darling A.E."/>
            <person name="Eisen J.A."/>
            <person name="Coil D.A."/>
        </authorList>
    </citation>
    <scope>NUCLEOTIDE SEQUENCE [LARGE SCALE GENOMIC DNA]</scope>
    <source>
        <strain evidence="6 7">UCD-AY4</strain>
    </source>
</reference>
<dbReference type="AlphaFoldDB" id="A0A022KXY3"/>